<organism evidence="1 2">
    <name type="scientific">Gleimia coleocanis DSM 15436</name>
    <dbReference type="NCBI Taxonomy" id="525245"/>
    <lineage>
        <taxon>Bacteria</taxon>
        <taxon>Bacillati</taxon>
        <taxon>Actinomycetota</taxon>
        <taxon>Actinomycetes</taxon>
        <taxon>Actinomycetales</taxon>
        <taxon>Actinomycetaceae</taxon>
        <taxon>Gleimia</taxon>
    </lineage>
</organism>
<dbReference type="AlphaFoldDB" id="C0W0V4"/>
<proteinExistence type="predicted"/>
<comment type="caution">
    <text evidence="1">The sequence shown here is derived from an EMBL/GenBank/DDBJ whole genome shotgun (WGS) entry which is preliminary data.</text>
</comment>
<evidence type="ECO:0000313" key="2">
    <source>
        <dbReference type="Proteomes" id="UP000010301"/>
    </source>
</evidence>
<dbReference type="Proteomes" id="UP000010301">
    <property type="component" value="Unassembled WGS sequence"/>
</dbReference>
<dbReference type="EMBL" id="ACFG01000030">
    <property type="protein sequence ID" value="EEH63678.1"/>
    <property type="molecule type" value="Genomic_DNA"/>
</dbReference>
<name>C0W0V4_9ACTO</name>
<dbReference type="STRING" id="525245.HMPREF0044_0697"/>
<reference evidence="1 2" key="1">
    <citation type="submission" date="2009-01" db="EMBL/GenBank/DDBJ databases">
        <authorList>
            <person name="Qin X."/>
            <person name="Bachman B."/>
            <person name="Battles P."/>
            <person name="Bell A."/>
            <person name="Bess C."/>
            <person name="Bickham C."/>
            <person name="Chaboub L."/>
            <person name="Chen D."/>
            <person name="Coyle M."/>
            <person name="Deiros D.R."/>
            <person name="Dinh H."/>
            <person name="Forbes L."/>
            <person name="Fowler G."/>
            <person name="Francisco L."/>
            <person name="Fu Q."/>
            <person name="Gubbala S."/>
            <person name="Hale W."/>
            <person name="Han Y."/>
            <person name="Hemphill L."/>
            <person name="Highlander S.K."/>
            <person name="Hirani K."/>
            <person name="Hogues M."/>
            <person name="Jackson L."/>
            <person name="Jakkamsetti A."/>
            <person name="Javaid M."/>
            <person name="Jiang H."/>
            <person name="Korchina V."/>
            <person name="Kovar C."/>
            <person name="Lara F."/>
            <person name="Lee S."/>
            <person name="Mata R."/>
            <person name="Mathew T."/>
            <person name="Moen C."/>
            <person name="Morales K."/>
            <person name="Munidasa M."/>
            <person name="Nazareth L."/>
            <person name="Ngo R."/>
            <person name="Nguyen L."/>
            <person name="Okwuonu G."/>
            <person name="Ongeri F."/>
            <person name="Patil S."/>
            <person name="Petrosino J."/>
            <person name="Pham C."/>
            <person name="Pham P."/>
            <person name="Pu L.-L."/>
            <person name="Puazo M."/>
            <person name="Raj R."/>
            <person name="Reid J."/>
            <person name="Rouhana J."/>
            <person name="Saada N."/>
            <person name="Shang Y."/>
            <person name="Simmons D."/>
            <person name="Thornton R."/>
            <person name="Warren J."/>
            <person name="Weissenberger G."/>
            <person name="Zhang J."/>
            <person name="Zhang L."/>
            <person name="Zhou C."/>
            <person name="Zhu D."/>
            <person name="Muzny D."/>
            <person name="Worley K."/>
            <person name="Gibbs R."/>
        </authorList>
    </citation>
    <scope>NUCLEOTIDE SEQUENCE [LARGE SCALE GENOMIC DNA]</scope>
    <source>
        <strain evidence="1 2">DSM 15436</strain>
    </source>
</reference>
<accession>C0W0V4</accession>
<evidence type="ECO:0000313" key="1">
    <source>
        <dbReference type="EMBL" id="EEH63678.1"/>
    </source>
</evidence>
<evidence type="ECO:0008006" key="3">
    <source>
        <dbReference type="Google" id="ProtNLM"/>
    </source>
</evidence>
<sequence length="293" mass="33211">MKYQWITLNRQNEQKSFSESSYLKRLQVTKTLTLEFPREATPWEIHQAALATLTRLNIERSQKALFVSGSVAAGLYNVSTWKLQNTIRLITISSTAKKCGHFGVYKGFGSFATPFPTKVQRIYRQFPPQAFTEIAGFPTLHIEFLILDFLCQSDPLEAFTVADALARLRISGNRFNRKSLTGRFSDFKSDLVALAKEYLPQKHLKRVLGRIQLLDPFAESAAESVTRVTLLQLGVSTIKSQFPASFSGQTFFADFYLPDLNIILEVDGNGKYSKAEDITREKAREAFFLSIRV</sequence>
<dbReference type="OrthoDB" id="3258696at2"/>
<gene>
    <name evidence="1" type="ORF">HMPREF0044_0697</name>
</gene>
<protein>
    <recommendedName>
        <fullName evidence="3">DUF559 domain-containing protein</fullName>
    </recommendedName>
</protein>
<dbReference type="RefSeq" id="WP_006546469.1">
    <property type="nucleotide sequence ID" value="NZ_DS999543.1"/>
</dbReference>
<keyword evidence="2" id="KW-1185">Reference proteome</keyword>
<dbReference type="HOGENOM" id="CLU_899026_0_0_11"/>